<protein>
    <submittedName>
        <fullName evidence="1">Uncharacterized protein</fullName>
    </submittedName>
</protein>
<dbReference type="AlphaFoldDB" id="A0A7X3SR78"/>
<comment type="caution">
    <text evidence="1">The sequence shown here is derived from an EMBL/GenBank/DDBJ whole genome shotgun (WGS) entry which is preliminary data.</text>
</comment>
<reference evidence="1 2" key="2">
    <citation type="submission" date="2020-01" db="EMBL/GenBank/DDBJ databases">
        <title>Microvirga sp. nov., an arsenate reduction bacterium isolated from Tibet hotspring sediments.</title>
        <authorList>
            <person name="Xian W.-D."/>
            <person name="Li W.-J."/>
        </authorList>
    </citation>
    <scope>NUCLEOTIDE SEQUENCE [LARGE SCALE GENOMIC DNA]</scope>
    <source>
        <strain evidence="1 2">KCTC 23863</strain>
    </source>
</reference>
<reference evidence="1 2" key="1">
    <citation type="submission" date="2019-12" db="EMBL/GenBank/DDBJ databases">
        <authorList>
            <person name="Yuan C.-G."/>
        </authorList>
    </citation>
    <scope>NUCLEOTIDE SEQUENCE [LARGE SCALE GENOMIC DNA]</scope>
    <source>
        <strain evidence="1 2">KCTC 23863</strain>
    </source>
</reference>
<evidence type="ECO:0000313" key="2">
    <source>
        <dbReference type="Proteomes" id="UP000436483"/>
    </source>
</evidence>
<gene>
    <name evidence="1" type="ORF">GR328_23075</name>
</gene>
<dbReference type="Proteomes" id="UP000436483">
    <property type="component" value="Unassembled WGS sequence"/>
</dbReference>
<name>A0A7X3SR78_9HYPH</name>
<accession>A0A7X3SR78</accession>
<dbReference type="EMBL" id="WURB01000030">
    <property type="protein sequence ID" value="MXQ14282.1"/>
    <property type="molecule type" value="Genomic_DNA"/>
</dbReference>
<sequence length="53" mass="5495">MNGNDIGTVAIEAQHSLFDSDDLLSSPEGPDFEVCAGAGDDTVAAFIFGTRYG</sequence>
<organism evidence="1 2">
    <name type="scientific">Microvirga makkahensis</name>
    <dbReference type="NCBI Taxonomy" id="1128670"/>
    <lineage>
        <taxon>Bacteria</taxon>
        <taxon>Pseudomonadati</taxon>
        <taxon>Pseudomonadota</taxon>
        <taxon>Alphaproteobacteria</taxon>
        <taxon>Hyphomicrobiales</taxon>
        <taxon>Methylobacteriaceae</taxon>
        <taxon>Microvirga</taxon>
    </lineage>
</organism>
<dbReference type="RefSeq" id="WP_160888011.1">
    <property type="nucleotide sequence ID" value="NZ_WURB01000030.1"/>
</dbReference>
<proteinExistence type="predicted"/>
<keyword evidence="2" id="KW-1185">Reference proteome</keyword>
<evidence type="ECO:0000313" key="1">
    <source>
        <dbReference type="EMBL" id="MXQ14282.1"/>
    </source>
</evidence>